<dbReference type="AlphaFoldDB" id="T1AM88"/>
<dbReference type="GO" id="GO:0048039">
    <property type="term" value="F:ubiquinone binding"/>
    <property type="evidence" value="ECO:0007669"/>
    <property type="project" value="TreeGrafter"/>
</dbReference>
<gene>
    <name evidence="3" type="ORF">B1B_14342</name>
</gene>
<evidence type="ECO:0000256" key="1">
    <source>
        <dbReference type="SAM" id="Phobius"/>
    </source>
</evidence>
<proteinExistence type="predicted"/>
<evidence type="ECO:0000313" key="3">
    <source>
        <dbReference type="EMBL" id="EQD41854.1"/>
    </source>
</evidence>
<dbReference type="Pfam" id="PF00361">
    <property type="entry name" value="Proton_antipo_M"/>
    <property type="match status" value="1"/>
</dbReference>
<feature type="transmembrane region" description="Helical" evidence="1">
    <location>
        <begin position="139"/>
        <end position="161"/>
    </location>
</feature>
<reference evidence="3" key="2">
    <citation type="journal article" date="2014" name="ISME J.">
        <title>Microbial stratification in low pH oxic and suboxic macroscopic growths along an acid mine drainage.</title>
        <authorList>
            <person name="Mendez-Garcia C."/>
            <person name="Mesa V."/>
            <person name="Sprenger R.R."/>
            <person name="Richter M."/>
            <person name="Diez M.S."/>
            <person name="Solano J."/>
            <person name="Bargiela R."/>
            <person name="Golyshina O.V."/>
            <person name="Manteca A."/>
            <person name="Ramos J.L."/>
            <person name="Gallego J.R."/>
            <person name="Llorente I."/>
            <person name="Martins Dos Santos V.A."/>
            <person name="Jensen O.N."/>
            <person name="Pelaez A.I."/>
            <person name="Sanchez J."/>
            <person name="Ferrer M."/>
        </authorList>
    </citation>
    <scope>NUCLEOTIDE SEQUENCE</scope>
</reference>
<reference evidence="3" key="1">
    <citation type="submission" date="2013-08" db="EMBL/GenBank/DDBJ databases">
        <authorList>
            <person name="Mendez C."/>
            <person name="Richter M."/>
            <person name="Ferrer M."/>
            <person name="Sanchez J."/>
        </authorList>
    </citation>
    <scope>NUCLEOTIDE SEQUENCE</scope>
</reference>
<evidence type="ECO:0000259" key="2">
    <source>
        <dbReference type="Pfam" id="PF00361"/>
    </source>
</evidence>
<name>T1AM88_9ZZZZ</name>
<protein>
    <submittedName>
        <fullName evidence="3">NADH dehydrogenase subunit M</fullName>
    </submittedName>
</protein>
<dbReference type="EMBL" id="AUZY01009488">
    <property type="protein sequence ID" value="EQD41854.1"/>
    <property type="molecule type" value="Genomic_DNA"/>
</dbReference>
<organism evidence="3">
    <name type="scientific">mine drainage metagenome</name>
    <dbReference type="NCBI Taxonomy" id="410659"/>
    <lineage>
        <taxon>unclassified sequences</taxon>
        <taxon>metagenomes</taxon>
        <taxon>ecological metagenomes</taxon>
    </lineage>
</organism>
<accession>T1AM88</accession>
<dbReference type="GO" id="GO:0003954">
    <property type="term" value="F:NADH dehydrogenase activity"/>
    <property type="evidence" value="ECO:0007669"/>
    <property type="project" value="TreeGrafter"/>
</dbReference>
<dbReference type="PRINTS" id="PR01437">
    <property type="entry name" value="NUOXDRDTASE4"/>
</dbReference>
<feature type="domain" description="NADH:quinone oxidoreductase/Mrp antiporter transmembrane" evidence="2">
    <location>
        <begin position="103"/>
        <end position="214"/>
    </location>
</feature>
<dbReference type="GO" id="GO:0042773">
    <property type="term" value="P:ATP synthesis coupled electron transport"/>
    <property type="evidence" value="ECO:0007669"/>
    <property type="project" value="InterPro"/>
</dbReference>
<feature type="transmembrane region" description="Helical" evidence="1">
    <location>
        <begin position="50"/>
        <end position="75"/>
    </location>
</feature>
<keyword evidence="1" id="KW-1133">Transmembrane helix</keyword>
<feature type="non-terminal residue" evidence="3">
    <location>
        <position position="215"/>
    </location>
</feature>
<dbReference type="InterPro" id="IPR003918">
    <property type="entry name" value="NADH_UbQ_OxRdtase"/>
</dbReference>
<sequence length="215" mass="23962">KSRSSAFSRISTLITLAAILIYSVLRFSSGYTGGFLSQSNIALSPSLGIYFSIGVSGFADSLLILTGIIFAAAVFVTDKKQYPASMFMLILLTEAGLLGLLISRNFLFFYVFWELVLIPVYFIIGKFGGPRKDRVSLKFFVYTHIASIFMLLSIFALYSYYDLQYGVLTFQMNLLLSAMQNPVFTATLPLIAKDFILFGFVFSFLVKLPSFPVHA</sequence>
<dbReference type="InterPro" id="IPR001750">
    <property type="entry name" value="ND/Mrp_TM"/>
</dbReference>
<dbReference type="PANTHER" id="PTHR43507:SF1">
    <property type="entry name" value="NADH-UBIQUINONE OXIDOREDUCTASE CHAIN 4"/>
    <property type="match status" value="1"/>
</dbReference>
<feature type="non-terminal residue" evidence="3">
    <location>
        <position position="1"/>
    </location>
</feature>
<feature type="transmembrane region" description="Helical" evidence="1">
    <location>
        <begin position="82"/>
        <end position="102"/>
    </location>
</feature>
<feature type="transmembrane region" description="Helical" evidence="1">
    <location>
        <begin position="108"/>
        <end position="127"/>
    </location>
</feature>
<comment type="caution">
    <text evidence="3">The sequence shown here is derived from an EMBL/GenBank/DDBJ whole genome shotgun (WGS) entry which is preliminary data.</text>
</comment>
<feature type="transmembrane region" description="Helical" evidence="1">
    <location>
        <begin position="181"/>
        <end position="206"/>
    </location>
</feature>
<dbReference type="GO" id="GO:0015990">
    <property type="term" value="P:electron transport coupled proton transport"/>
    <property type="evidence" value="ECO:0007669"/>
    <property type="project" value="TreeGrafter"/>
</dbReference>
<keyword evidence="1" id="KW-0472">Membrane</keyword>
<dbReference type="GO" id="GO:0008137">
    <property type="term" value="F:NADH dehydrogenase (ubiquinone) activity"/>
    <property type="evidence" value="ECO:0007669"/>
    <property type="project" value="InterPro"/>
</dbReference>
<keyword evidence="1" id="KW-0812">Transmembrane</keyword>
<dbReference type="PANTHER" id="PTHR43507">
    <property type="entry name" value="NADH-UBIQUINONE OXIDOREDUCTASE CHAIN 4"/>
    <property type="match status" value="1"/>
</dbReference>